<evidence type="ECO:0000256" key="5">
    <source>
        <dbReference type="ARBA" id="ARBA00023004"/>
    </source>
</evidence>
<dbReference type="SMART" id="SM00729">
    <property type="entry name" value="Elp3"/>
    <property type="match status" value="1"/>
</dbReference>
<dbReference type="Proteomes" id="UP001157911">
    <property type="component" value="Unassembled WGS sequence"/>
</dbReference>
<keyword evidence="5" id="KW-0408">Iron</keyword>
<dbReference type="SFLD" id="SFLDG01082">
    <property type="entry name" value="B12-binding_domain_containing"/>
    <property type="match status" value="1"/>
</dbReference>
<gene>
    <name evidence="8" type="ORF">SAMN06265339_0088</name>
</gene>
<comment type="cofactor">
    <cofactor evidence="1">
        <name>[4Fe-4S] cluster</name>
        <dbReference type="ChEBI" id="CHEBI:49883"/>
    </cofactor>
</comment>
<keyword evidence="4" id="KW-0479">Metal-binding</keyword>
<evidence type="ECO:0000256" key="1">
    <source>
        <dbReference type="ARBA" id="ARBA00001966"/>
    </source>
</evidence>
<name>A0ABY1N861_9BACT</name>
<evidence type="ECO:0000256" key="6">
    <source>
        <dbReference type="ARBA" id="ARBA00023014"/>
    </source>
</evidence>
<dbReference type="Gene3D" id="3.80.30.20">
    <property type="entry name" value="tm_1862 like domain"/>
    <property type="match status" value="1"/>
</dbReference>
<evidence type="ECO:0000256" key="4">
    <source>
        <dbReference type="ARBA" id="ARBA00022723"/>
    </source>
</evidence>
<keyword evidence="3" id="KW-0949">S-adenosyl-L-methionine</keyword>
<dbReference type="InterPro" id="IPR006638">
    <property type="entry name" value="Elp3/MiaA/NifB-like_rSAM"/>
</dbReference>
<dbReference type="PANTHER" id="PTHR43409:SF17">
    <property type="entry name" value="METHYLTHIOTRANSFERASE MJ0865-RELATED"/>
    <property type="match status" value="1"/>
</dbReference>
<dbReference type="InterPro" id="IPR023404">
    <property type="entry name" value="rSAM_horseshoe"/>
</dbReference>
<reference evidence="8 9" key="1">
    <citation type="submission" date="2017-05" db="EMBL/GenBank/DDBJ databases">
        <authorList>
            <person name="Varghese N."/>
            <person name="Submissions S."/>
        </authorList>
    </citation>
    <scope>NUCLEOTIDE SEQUENCE [LARGE SCALE GENOMIC DNA]</scope>
    <source>
        <strain evidence="8 9">DSM 15522</strain>
    </source>
</reference>
<evidence type="ECO:0000256" key="2">
    <source>
        <dbReference type="ARBA" id="ARBA00022485"/>
    </source>
</evidence>
<dbReference type="RefSeq" id="WP_283399602.1">
    <property type="nucleotide sequence ID" value="NZ_FXUB01000001.1"/>
</dbReference>
<dbReference type="Pfam" id="PF04055">
    <property type="entry name" value="Radical_SAM"/>
    <property type="match status" value="1"/>
</dbReference>
<evidence type="ECO:0000259" key="7">
    <source>
        <dbReference type="PROSITE" id="PS51918"/>
    </source>
</evidence>
<proteinExistence type="predicted"/>
<feature type="domain" description="Radical SAM core" evidence="7">
    <location>
        <begin position="151"/>
        <end position="390"/>
    </location>
</feature>
<protein>
    <submittedName>
        <fullName evidence="8">B12-binding domain/radical SAM domain protein, MJ_1487 family</fullName>
    </submittedName>
</protein>
<dbReference type="EMBL" id="FXUB01000001">
    <property type="protein sequence ID" value="SMP03016.1"/>
    <property type="molecule type" value="Genomic_DNA"/>
</dbReference>
<keyword evidence="2" id="KW-0004">4Fe-4S</keyword>
<dbReference type="InterPro" id="IPR006158">
    <property type="entry name" value="Cobalamin-bd"/>
</dbReference>
<dbReference type="SFLD" id="SFLDS00029">
    <property type="entry name" value="Radical_SAM"/>
    <property type="match status" value="1"/>
</dbReference>
<dbReference type="InterPro" id="IPR051198">
    <property type="entry name" value="BchE-like"/>
</dbReference>
<accession>A0ABY1N861</accession>
<dbReference type="InterPro" id="IPR058240">
    <property type="entry name" value="rSAM_sf"/>
</dbReference>
<dbReference type="CDD" id="cd01335">
    <property type="entry name" value="Radical_SAM"/>
    <property type="match status" value="1"/>
</dbReference>
<dbReference type="Gene3D" id="3.40.50.280">
    <property type="entry name" value="Cobalamin-binding domain"/>
    <property type="match status" value="1"/>
</dbReference>
<sequence length="421" mass="47940">MRDLRLVFFENKLNRYSINALLGAIETYEELERLPIYFVQNSEEAVSLINSFPKTALTVLNFSFFTPQLWDVRESVKKIRREVKRELILTAGGPHPSGDPIGTLKMGFDRVFVGEGEVSFPAFLKSLMENKEYQASSSLCVNLNAFLPFSIRFRRFNPIEITRGCPFGCAFCQTPRIFGRKVRHRSIDVVVSHVETMIKHGLKDIRFITPNALSYGSEDGIKLNLKAVEELLSSVKKIKGVRRVFFGSFPSEVRPEHVTEESVELIKRYADNDNLVIGAQSGSDRILKLCGRKHTVEDVYRAVKIAVKNGFKAKVDFIFGFPDETEDDIKQTINFMEELTKLGASIHAHFFMPLPKTPFAAKKPKPVDLKLLRVINKLTGKGLLFGNWKQQEQLAFKIYDYLHGQFDNISTTLKEKAFDAV</sequence>
<dbReference type="PROSITE" id="PS01278">
    <property type="entry name" value="MTTASE_RADICAL"/>
    <property type="match status" value="1"/>
</dbReference>
<dbReference type="NCBIfam" id="TIGR04013">
    <property type="entry name" value="B12_SAM_MJ_1487"/>
    <property type="match status" value="1"/>
</dbReference>
<keyword evidence="9" id="KW-1185">Reference proteome</keyword>
<comment type="caution">
    <text evidence="8">The sequence shown here is derived from an EMBL/GenBank/DDBJ whole genome shotgun (WGS) entry which is preliminary data.</text>
</comment>
<evidence type="ECO:0000313" key="8">
    <source>
        <dbReference type="EMBL" id="SMP03016.1"/>
    </source>
</evidence>
<dbReference type="PANTHER" id="PTHR43409">
    <property type="entry name" value="ANAEROBIC MAGNESIUM-PROTOPORPHYRIN IX MONOMETHYL ESTER CYCLASE-RELATED"/>
    <property type="match status" value="1"/>
</dbReference>
<dbReference type="InterPro" id="IPR020612">
    <property type="entry name" value="Methylthiotransferase_CS"/>
</dbReference>
<keyword evidence="6" id="KW-0411">Iron-sulfur</keyword>
<dbReference type="InterPro" id="IPR023980">
    <property type="entry name" value="CHP04013_B12-bd/rSAM"/>
</dbReference>
<evidence type="ECO:0000313" key="9">
    <source>
        <dbReference type="Proteomes" id="UP001157911"/>
    </source>
</evidence>
<dbReference type="InterPro" id="IPR007197">
    <property type="entry name" value="rSAM"/>
</dbReference>
<organism evidence="8 9">
    <name type="scientific">Desulfurobacterium pacificum</name>
    <dbReference type="NCBI Taxonomy" id="240166"/>
    <lineage>
        <taxon>Bacteria</taxon>
        <taxon>Pseudomonadati</taxon>
        <taxon>Aquificota</taxon>
        <taxon>Aquificia</taxon>
        <taxon>Desulfurobacteriales</taxon>
        <taxon>Desulfurobacteriaceae</taxon>
        <taxon>Desulfurobacterium</taxon>
    </lineage>
</organism>
<dbReference type="PROSITE" id="PS51918">
    <property type="entry name" value="RADICAL_SAM"/>
    <property type="match status" value="1"/>
</dbReference>
<dbReference type="Pfam" id="PF02310">
    <property type="entry name" value="B12-binding"/>
    <property type="match status" value="1"/>
</dbReference>
<dbReference type="SUPFAM" id="SSF102114">
    <property type="entry name" value="Radical SAM enzymes"/>
    <property type="match status" value="1"/>
</dbReference>
<evidence type="ECO:0000256" key="3">
    <source>
        <dbReference type="ARBA" id="ARBA00022691"/>
    </source>
</evidence>